<gene>
    <name evidence="5" type="ORF">CA267_017035</name>
</gene>
<feature type="domain" description="EAL" evidence="3">
    <location>
        <begin position="1140"/>
        <end position="1392"/>
    </location>
</feature>
<organism evidence="5 6">
    <name type="scientific">Alteromonas pelagimontana</name>
    <dbReference type="NCBI Taxonomy" id="1858656"/>
    <lineage>
        <taxon>Bacteria</taxon>
        <taxon>Pseudomonadati</taxon>
        <taxon>Pseudomonadota</taxon>
        <taxon>Gammaproteobacteria</taxon>
        <taxon>Alteromonadales</taxon>
        <taxon>Alteromonadaceae</taxon>
        <taxon>Alteromonas/Salinimonas group</taxon>
        <taxon>Alteromonas</taxon>
    </lineage>
</organism>
<dbReference type="InterPro" id="IPR043128">
    <property type="entry name" value="Rev_trsase/Diguanyl_cyclase"/>
</dbReference>
<dbReference type="InterPro" id="IPR015943">
    <property type="entry name" value="WD40/YVTN_repeat-like_dom_sf"/>
</dbReference>
<dbReference type="Gene3D" id="2.130.10.10">
    <property type="entry name" value="YVTN repeat-like/Quinoprotein amine dehydrogenase"/>
    <property type="match status" value="2"/>
</dbReference>
<reference evidence="5 6" key="2">
    <citation type="submission" date="2020-04" db="EMBL/GenBank/DDBJ databases">
        <title>Complete genome sequence of Alteromonas pelagimontana 5.12T.</title>
        <authorList>
            <person name="Sinha R.K."/>
            <person name="Krishnan K.P."/>
            <person name="Kurian J.P."/>
        </authorList>
    </citation>
    <scope>NUCLEOTIDE SEQUENCE [LARGE SCALE GENOMIC DNA]</scope>
    <source>
        <strain evidence="5 6">5.12</strain>
    </source>
</reference>
<dbReference type="InterPro" id="IPR035965">
    <property type="entry name" value="PAS-like_dom_sf"/>
</dbReference>
<dbReference type="SMART" id="SM00052">
    <property type="entry name" value="EAL"/>
    <property type="match status" value="1"/>
</dbReference>
<keyword evidence="6" id="KW-1185">Reference proteome</keyword>
<feature type="chain" id="PRO_5029008988" evidence="1">
    <location>
        <begin position="19"/>
        <end position="1403"/>
    </location>
</feature>
<dbReference type="PROSITE" id="PS50113">
    <property type="entry name" value="PAC"/>
    <property type="match status" value="1"/>
</dbReference>
<dbReference type="PANTHER" id="PTHR44757">
    <property type="entry name" value="DIGUANYLATE CYCLASE DGCP"/>
    <property type="match status" value="1"/>
</dbReference>
<dbReference type="NCBIfam" id="TIGR00229">
    <property type="entry name" value="sensory_box"/>
    <property type="match status" value="1"/>
</dbReference>
<feature type="domain" description="PAC" evidence="2">
    <location>
        <begin position="912"/>
        <end position="966"/>
    </location>
</feature>
<dbReference type="OrthoDB" id="9804951at2"/>
<dbReference type="PANTHER" id="PTHR44757:SF2">
    <property type="entry name" value="BIOFILM ARCHITECTURE MAINTENANCE PROTEIN MBAA"/>
    <property type="match status" value="1"/>
</dbReference>
<dbReference type="InterPro" id="IPR000014">
    <property type="entry name" value="PAS"/>
</dbReference>
<evidence type="ECO:0000259" key="3">
    <source>
        <dbReference type="PROSITE" id="PS50883"/>
    </source>
</evidence>
<dbReference type="Gene3D" id="3.30.450.20">
    <property type="entry name" value="PAS domain"/>
    <property type="match status" value="1"/>
</dbReference>
<dbReference type="SUPFAM" id="SSF55073">
    <property type="entry name" value="Nucleotide cyclase"/>
    <property type="match status" value="1"/>
</dbReference>
<dbReference type="InterPro" id="IPR011110">
    <property type="entry name" value="Reg_prop"/>
</dbReference>
<dbReference type="InterPro" id="IPR035919">
    <property type="entry name" value="EAL_sf"/>
</dbReference>
<dbReference type="Gene3D" id="2.60.40.10">
    <property type="entry name" value="Immunoglobulins"/>
    <property type="match status" value="1"/>
</dbReference>
<dbReference type="Pfam" id="PF00990">
    <property type="entry name" value="GGDEF"/>
    <property type="match status" value="1"/>
</dbReference>
<proteinExistence type="predicted"/>
<dbReference type="SUPFAM" id="SSF141868">
    <property type="entry name" value="EAL domain-like"/>
    <property type="match status" value="1"/>
</dbReference>
<dbReference type="PROSITE" id="PS50883">
    <property type="entry name" value="EAL"/>
    <property type="match status" value="1"/>
</dbReference>
<keyword evidence="1" id="KW-0732">Signal</keyword>
<dbReference type="InterPro" id="IPR013783">
    <property type="entry name" value="Ig-like_fold"/>
</dbReference>
<dbReference type="InterPro" id="IPR013656">
    <property type="entry name" value="PAS_4"/>
</dbReference>
<dbReference type="InterPro" id="IPR000700">
    <property type="entry name" value="PAS-assoc_C"/>
</dbReference>
<dbReference type="CDD" id="cd01949">
    <property type="entry name" value="GGDEF"/>
    <property type="match status" value="1"/>
</dbReference>
<dbReference type="InterPro" id="IPR029787">
    <property type="entry name" value="Nucleotide_cyclase"/>
</dbReference>
<dbReference type="Gene3D" id="3.20.20.450">
    <property type="entry name" value="EAL domain"/>
    <property type="match status" value="1"/>
</dbReference>
<dbReference type="CDD" id="cd00130">
    <property type="entry name" value="PAS"/>
    <property type="match status" value="1"/>
</dbReference>
<feature type="signal peptide" evidence="1">
    <location>
        <begin position="1"/>
        <end position="18"/>
    </location>
</feature>
<dbReference type="KEGG" id="apel:CA267_017035"/>
<dbReference type="CDD" id="cd01948">
    <property type="entry name" value="EAL"/>
    <property type="match status" value="1"/>
</dbReference>
<evidence type="ECO:0000256" key="1">
    <source>
        <dbReference type="SAM" id="SignalP"/>
    </source>
</evidence>
<sequence length="1403" mass="158961">MVFFFSVLVCCFSSISFADPLVQDPNFTYLSTRQGLSQDTVNDILVDRTGFVWIATEGGLDRWDGYRYDHIAGPDQVFTNASITKLFMDSHGNLWISTYSSGIFRYNLNTNTIQNVLSAPFKYEPEWIQSAASFQEEDSGNVIIAIDQKVYRYNVRDNTATVIFELPDAMIKEGNYIRMALVVDETMLLATERALLAVNFRDPESQPEAVDYLGGSLPNRDKRDSKYLFIDEKRNFFVGTVEGLYVTPLDNLLASLKKPGSTARFKEVVPYRNIWEITQGAGNNLWLGTDIGLMSLKQNEQGQWESAHVLEPNNGKDELAKKDIKAVTVDKTNNLWLGSSYGGALYWSANSLSIFTVQNNYRRQDDVLSNNTIWSIYQSDPQTLWLGTDNGLTKYRQDSNTSELFLMSSGVKAARTDTTIEKVFKGSGNTLILQTLDGLRLFDIKTSKTQVLPVNDIQQQSELEKWTGAAAMDSKGRLFFIGDKSFYRYDTSSQELIELNFDEPTVNVPFSYGFIAAPDFYNGSVFLSMLDGLWLVDEDTFKLTLVYRYPPEQRNNAVAVTSLVVDRERNILWLGFPRFGLLGLDATTFELKHHFHKDNLLSTNIVYSLQQDKQGFLWFSSHSGLHRFSPDTKQVSNFIYGQDLEVSEFNEDAVLELDDGRLAYGSTNGLIIFDPEKIAAEADRNRFTPTMAISSVELDSRKLNTPMINLSGKHFELQHDDFGVSIHFSSLFMSQYHDEVYRYNLSRGNDIISEAKTKDNNVIFAFLAPGTYRFEVSPAVQQFDYTVMPAAITFTIPYPPMRSPLAYSIYVGAILLTLLLYFYHRQRQLNRLHQAQHQVRLFGDAFKQTRDWVIIFDANMVPVAANPACKHVFGIEPDQHLDRQLNRLYQRFPKLQRQLSGRLSNLRAGEFWKNEDVIEGADGRRYDVLVDITAITEDKNSAKVDHYLVVISDISEQKNAERKLLKIANYDSLTGLVNRSLLLDRLEHAIANASHHNTKVAVLFVDLDRFKGINDSLGHDYGDKLLRIIGSRMANLASSNDTVARLGGDEFVLVMEEVENSDALSSFVGRLIEAVETPVALGNEVLRVSCSVGVSFYPDDASVPAELLKQADVAMYTAKKDTLNGFTYYTSEMNERAKKRLHLENQVKTAFQEDCFHNHYQPIVNVKTGRMEGVELLLRCKLNDETLFPNDFIPILEQLRYIIEVTRVALNKAVEDLTQWYQKGYRGYVSVNLSALHFKTEFDVDGILSQLTEASLPISALRFEITEGVLMDDTDNALYQIQRFIDAGFVLALDDFGTGYSSLSYLKKFPLQVLKIDKSFVDDLQPGHHSDALVLTTIRLAASLNMVSVAEGVETYAQAKYLAQKGCYCQQGYYYSKPIEADRILSLLDKKWPVLAVTDVKNL</sequence>
<dbReference type="NCBIfam" id="TIGR00254">
    <property type="entry name" value="GGDEF"/>
    <property type="match status" value="1"/>
</dbReference>
<dbReference type="EMBL" id="CP052766">
    <property type="protein sequence ID" value="QJR82921.1"/>
    <property type="molecule type" value="Genomic_DNA"/>
</dbReference>
<evidence type="ECO:0000259" key="2">
    <source>
        <dbReference type="PROSITE" id="PS50113"/>
    </source>
</evidence>
<dbReference type="Pfam" id="PF08448">
    <property type="entry name" value="PAS_4"/>
    <property type="match status" value="1"/>
</dbReference>
<dbReference type="SMART" id="SM00267">
    <property type="entry name" value="GGDEF"/>
    <property type="match status" value="1"/>
</dbReference>
<accession>A0A6N3IVN6</accession>
<evidence type="ECO:0000313" key="5">
    <source>
        <dbReference type="EMBL" id="QJR82921.1"/>
    </source>
</evidence>
<protein>
    <submittedName>
        <fullName evidence="5">EAL domain-containing protein</fullName>
    </submittedName>
</protein>
<dbReference type="InterPro" id="IPR000160">
    <property type="entry name" value="GGDEF_dom"/>
</dbReference>
<dbReference type="SUPFAM" id="SSF63829">
    <property type="entry name" value="Calcium-dependent phosphotriesterase"/>
    <property type="match status" value="2"/>
</dbReference>
<evidence type="ECO:0000313" key="6">
    <source>
        <dbReference type="Proteomes" id="UP000219285"/>
    </source>
</evidence>
<dbReference type="Pfam" id="PF00563">
    <property type="entry name" value="EAL"/>
    <property type="match status" value="1"/>
</dbReference>
<reference evidence="6" key="1">
    <citation type="submission" date="2014-12" db="EMBL/GenBank/DDBJ databases">
        <title>Complete genome sequence of a multi-drug resistant Klebsiella pneumoniae.</title>
        <authorList>
            <person name="Hua X."/>
            <person name="Chen Q."/>
            <person name="Li X."/>
            <person name="Feng Y."/>
            <person name="Ruan Z."/>
            <person name="Yu Y."/>
        </authorList>
    </citation>
    <scope>NUCLEOTIDE SEQUENCE [LARGE SCALE GENOMIC DNA]</scope>
    <source>
        <strain evidence="6">5.12</strain>
    </source>
</reference>
<dbReference type="Gene3D" id="3.30.70.270">
    <property type="match status" value="1"/>
</dbReference>
<name>A0A6N3IVN6_9ALTE</name>
<dbReference type="PROSITE" id="PS50887">
    <property type="entry name" value="GGDEF"/>
    <property type="match status" value="1"/>
</dbReference>
<dbReference type="Proteomes" id="UP000219285">
    <property type="component" value="Chromosome"/>
</dbReference>
<feature type="domain" description="GGDEF" evidence="4">
    <location>
        <begin position="998"/>
        <end position="1131"/>
    </location>
</feature>
<dbReference type="SUPFAM" id="SSF55785">
    <property type="entry name" value="PYP-like sensor domain (PAS domain)"/>
    <property type="match status" value="1"/>
</dbReference>
<dbReference type="InterPro" id="IPR001633">
    <property type="entry name" value="EAL_dom"/>
</dbReference>
<dbReference type="Pfam" id="PF07494">
    <property type="entry name" value="Reg_prop"/>
    <property type="match status" value="2"/>
</dbReference>
<evidence type="ECO:0000259" key="4">
    <source>
        <dbReference type="PROSITE" id="PS50887"/>
    </source>
</evidence>
<dbReference type="InterPro" id="IPR052155">
    <property type="entry name" value="Biofilm_reg_signaling"/>
</dbReference>